<evidence type="ECO:0000256" key="3">
    <source>
        <dbReference type="PROSITE-ProRule" id="PRU01161"/>
    </source>
</evidence>
<evidence type="ECO:0000256" key="1">
    <source>
        <dbReference type="ARBA" id="ARBA00010240"/>
    </source>
</evidence>
<dbReference type="PANTHER" id="PTHR32176:SF109">
    <property type="entry name" value="PATATIN-LIKE PROTEIN 2"/>
    <property type="match status" value="1"/>
</dbReference>
<organism evidence="5 6">
    <name type="scientific">Kingdonia uniflora</name>
    <dbReference type="NCBI Taxonomy" id="39325"/>
    <lineage>
        <taxon>Eukaryota</taxon>
        <taxon>Viridiplantae</taxon>
        <taxon>Streptophyta</taxon>
        <taxon>Embryophyta</taxon>
        <taxon>Tracheophyta</taxon>
        <taxon>Spermatophyta</taxon>
        <taxon>Magnoliopsida</taxon>
        <taxon>Ranunculales</taxon>
        <taxon>Circaeasteraceae</taxon>
        <taxon>Kingdonia</taxon>
    </lineage>
</organism>
<dbReference type="GO" id="GO:0006629">
    <property type="term" value="P:lipid metabolic process"/>
    <property type="evidence" value="ECO:0007669"/>
    <property type="project" value="UniProtKB-KW"/>
</dbReference>
<name>A0A7J7LMU2_9MAGN</name>
<feature type="domain" description="PNPLA" evidence="4">
    <location>
        <begin position="1"/>
        <end position="97"/>
    </location>
</feature>
<evidence type="ECO:0000256" key="2">
    <source>
        <dbReference type="ARBA" id="ARBA00023098"/>
    </source>
</evidence>
<dbReference type="GO" id="GO:0047372">
    <property type="term" value="F:monoacylglycerol lipase activity"/>
    <property type="evidence" value="ECO:0007669"/>
    <property type="project" value="TreeGrafter"/>
</dbReference>
<dbReference type="OrthoDB" id="1658288at2759"/>
<dbReference type="PANTHER" id="PTHR32176">
    <property type="entry name" value="XYLOSE ISOMERASE"/>
    <property type="match status" value="1"/>
</dbReference>
<evidence type="ECO:0000313" key="5">
    <source>
        <dbReference type="EMBL" id="KAF6143953.1"/>
    </source>
</evidence>
<proteinExistence type="inferred from homology"/>
<evidence type="ECO:0000313" key="6">
    <source>
        <dbReference type="Proteomes" id="UP000541444"/>
    </source>
</evidence>
<evidence type="ECO:0000259" key="4">
    <source>
        <dbReference type="PROSITE" id="PS51635"/>
    </source>
</evidence>
<reference evidence="5 6" key="1">
    <citation type="journal article" date="2020" name="IScience">
        <title>Genome Sequencing of the Endangered Kingdonia uniflora (Circaeasteraceae, Ranunculales) Reveals Potential Mechanisms of Evolutionary Specialization.</title>
        <authorList>
            <person name="Sun Y."/>
            <person name="Deng T."/>
            <person name="Zhang A."/>
            <person name="Moore M.J."/>
            <person name="Landis J.B."/>
            <person name="Lin N."/>
            <person name="Zhang H."/>
            <person name="Zhang X."/>
            <person name="Huang J."/>
            <person name="Zhang X."/>
            <person name="Sun H."/>
            <person name="Wang H."/>
        </authorList>
    </citation>
    <scope>NUCLEOTIDE SEQUENCE [LARGE SCALE GENOMIC DNA]</scope>
    <source>
        <strain evidence="5">TB1705</strain>
        <tissue evidence="5">Leaf</tissue>
    </source>
</reference>
<gene>
    <name evidence="5" type="ORF">GIB67_017561</name>
</gene>
<dbReference type="GO" id="GO:0004620">
    <property type="term" value="F:phospholipase activity"/>
    <property type="evidence" value="ECO:0007669"/>
    <property type="project" value="TreeGrafter"/>
</dbReference>
<dbReference type="SUPFAM" id="SSF52151">
    <property type="entry name" value="FabD/lysophospholipase-like"/>
    <property type="match status" value="1"/>
</dbReference>
<dbReference type="InterPro" id="IPR002641">
    <property type="entry name" value="PNPLA_dom"/>
</dbReference>
<keyword evidence="2" id="KW-0443">Lipid metabolism</keyword>
<dbReference type="Gene3D" id="3.40.1090.10">
    <property type="entry name" value="Cytosolic phospholipase A2 catalytic domain"/>
    <property type="match status" value="1"/>
</dbReference>
<sequence>MVAELDGEEVRLAGYFDVIAGTSTGGLVSAMLTTPNLDGRPLFCAKDIKNFYLHHCPKIFPQYRGPFASARETMIAVSGPKYDGKYLRSLIKENGGT</sequence>
<protein>
    <recommendedName>
        <fullName evidence="4">PNPLA domain-containing protein</fullName>
    </recommendedName>
</protein>
<accession>A0A7J7LMU2</accession>
<keyword evidence="6" id="KW-1185">Reference proteome</keyword>
<dbReference type="EMBL" id="JACGCM010002156">
    <property type="protein sequence ID" value="KAF6143953.1"/>
    <property type="molecule type" value="Genomic_DNA"/>
</dbReference>
<comment type="similarity">
    <text evidence="1">Belongs to the patatin family.</text>
</comment>
<dbReference type="Proteomes" id="UP000541444">
    <property type="component" value="Unassembled WGS sequence"/>
</dbReference>
<dbReference type="PROSITE" id="PS51635">
    <property type="entry name" value="PNPLA"/>
    <property type="match status" value="1"/>
</dbReference>
<dbReference type="InterPro" id="IPR016035">
    <property type="entry name" value="Acyl_Trfase/lysoPLipase"/>
</dbReference>
<dbReference type="AlphaFoldDB" id="A0A7J7LMU2"/>
<comment type="caution">
    <text evidence="3">Lacks conserved residue(s) required for the propagation of feature annotation.</text>
</comment>
<feature type="short sequence motif" description="GXSXG" evidence="3">
    <location>
        <begin position="21"/>
        <end position="25"/>
    </location>
</feature>
<comment type="caution">
    <text evidence="5">The sequence shown here is derived from an EMBL/GenBank/DDBJ whole genome shotgun (WGS) entry which is preliminary data.</text>
</comment>